<protein>
    <recommendedName>
        <fullName evidence="2">BSD domain-containing protein</fullName>
    </recommendedName>
</protein>
<dbReference type="InterPro" id="IPR035925">
    <property type="entry name" value="BSD_dom_sf"/>
</dbReference>
<evidence type="ECO:0000259" key="2">
    <source>
        <dbReference type="PROSITE" id="PS50858"/>
    </source>
</evidence>
<organism evidence="3 4">
    <name type="scientific">Saprolegnia diclina (strain VS20)</name>
    <dbReference type="NCBI Taxonomy" id="1156394"/>
    <lineage>
        <taxon>Eukaryota</taxon>
        <taxon>Sar</taxon>
        <taxon>Stramenopiles</taxon>
        <taxon>Oomycota</taxon>
        <taxon>Saprolegniomycetes</taxon>
        <taxon>Saprolegniales</taxon>
        <taxon>Saprolegniaceae</taxon>
        <taxon>Saprolegnia</taxon>
    </lineage>
</organism>
<dbReference type="AlphaFoldDB" id="T0S054"/>
<feature type="compositionally biased region" description="Low complexity" evidence="1">
    <location>
        <begin position="242"/>
        <end position="260"/>
    </location>
</feature>
<sequence>MASYSFYSLVSAVKDKSAKAISTLSSDLQEFSTTVQGDVAEVAKQVKKKVEETMESKPAAESTDEAAPADSNKARELQATVTASLFAFGATLESVGSKLLTSADEFIGGFAGDETNDTAADEPLDEAASARRFRLSAMQNADETYVEPPTNADAYTKWREAISDDDWAALCAEVVEHYPTVDAKRQELVPEMVSEDAFWGHYLYKASRLAAQEQRSAQLLQKVAGASGDEEEIGWDVDSPLASPTTAAAKKEPAAPQSASETKTTPVTSHHSDDWIDVDETKKAPEAAAIVLADEEVLDWGDDNEPAPAAKSASDDWGQWE</sequence>
<keyword evidence="4" id="KW-1185">Reference proteome</keyword>
<dbReference type="InterPro" id="IPR051494">
    <property type="entry name" value="BSD_domain-containing"/>
</dbReference>
<dbReference type="VEuPathDB" id="FungiDB:SDRG_06695"/>
<proteinExistence type="predicted"/>
<dbReference type="GO" id="GO:0005737">
    <property type="term" value="C:cytoplasm"/>
    <property type="evidence" value="ECO:0007669"/>
    <property type="project" value="TreeGrafter"/>
</dbReference>
<dbReference type="Gene3D" id="1.10.3970.10">
    <property type="entry name" value="BSD domain"/>
    <property type="match status" value="1"/>
</dbReference>
<feature type="region of interest" description="Disordered" evidence="1">
    <location>
        <begin position="228"/>
        <end position="281"/>
    </location>
</feature>
<dbReference type="SUPFAM" id="SSF140383">
    <property type="entry name" value="BSD domain-like"/>
    <property type="match status" value="1"/>
</dbReference>
<dbReference type="PROSITE" id="PS50858">
    <property type="entry name" value="BSD"/>
    <property type="match status" value="1"/>
</dbReference>
<accession>T0S054</accession>
<feature type="region of interest" description="Disordered" evidence="1">
    <location>
        <begin position="294"/>
        <end position="321"/>
    </location>
</feature>
<feature type="domain" description="BSD" evidence="2">
    <location>
        <begin position="158"/>
        <end position="210"/>
    </location>
</feature>
<dbReference type="eggNOG" id="KOG2690">
    <property type="taxonomic scope" value="Eukaryota"/>
</dbReference>
<feature type="compositionally biased region" description="Acidic residues" evidence="1">
    <location>
        <begin position="294"/>
        <end position="305"/>
    </location>
</feature>
<feature type="compositionally biased region" description="Basic and acidic residues" evidence="1">
    <location>
        <begin position="270"/>
        <end position="281"/>
    </location>
</feature>
<evidence type="ECO:0000313" key="4">
    <source>
        <dbReference type="Proteomes" id="UP000030762"/>
    </source>
</evidence>
<gene>
    <name evidence="3" type="ORF">SDRG_06695</name>
</gene>
<dbReference type="OrthoDB" id="73788at2759"/>
<dbReference type="RefSeq" id="XP_008610714.1">
    <property type="nucleotide sequence ID" value="XM_008612492.1"/>
</dbReference>
<dbReference type="OMA" id="GAMESIY"/>
<feature type="region of interest" description="Disordered" evidence="1">
    <location>
        <begin position="52"/>
        <end position="73"/>
    </location>
</feature>
<dbReference type="Proteomes" id="UP000030762">
    <property type="component" value="Unassembled WGS sequence"/>
</dbReference>
<evidence type="ECO:0000256" key="1">
    <source>
        <dbReference type="SAM" id="MobiDB-lite"/>
    </source>
</evidence>
<evidence type="ECO:0000313" key="3">
    <source>
        <dbReference type="EMBL" id="EQC35952.1"/>
    </source>
</evidence>
<dbReference type="InParanoid" id="T0S054"/>
<dbReference type="PANTHER" id="PTHR16019">
    <property type="entry name" value="SYNAPSE-ASSOCIATED PROTEIN"/>
    <property type="match status" value="1"/>
</dbReference>
<name>T0S054_SAPDV</name>
<dbReference type="Pfam" id="PF03909">
    <property type="entry name" value="BSD"/>
    <property type="match status" value="1"/>
</dbReference>
<dbReference type="EMBL" id="JH767149">
    <property type="protein sequence ID" value="EQC35952.1"/>
    <property type="molecule type" value="Genomic_DNA"/>
</dbReference>
<dbReference type="PANTHER" id="PTHR16019:SF5">
    <property type="entry name" value="BSD DOMAIN-CONTAINING PROTEIN 1"/>
    <property type="match status" value="1"/>
</dbReference>
<dbReference type="InterPro" id="IPR005607">
    <property type="entry name" value="BSD_dom"/>
</dbReference>
<dbReference type="GeneID" id="19947422"/>
<reference evidence="3 4" key="1">
    <citation type="submission" date="2012-04" db="EMBL/GenBank/DDBJ databases">
        <title>The Genome Sequence of Saprolegnia declina VS20.</title>
        <authorList>
            <consortium name="The Broad Institute Genome Sequencing Platform"/>
            <person name="Russ C."/>
            <person name="Nusbaum C."/>
            <person name="Tyler B."/>
            <person name="van West P."/>
            <person name="Dieguez-Uribeondo J."/>
            <person name="de Bruijn I."/>
            <person name="Tripathy S."/>
            <person name="Jiang R."/>
            <person name="Young S.K."/>
            <person name="Zeng Q."/>
            <person name="Gargeya S."/>
            <person name="Fitzgerald M."/>
            <person name="Haas B."/>
            <person name="Abouelleil A."/>
            <person name="Alvarado L."/>
            <person name="Arachchi H.M."/>
            <person name="Berlin A."/>
            <person name="Chapman S.B."/>
            <person name="Goldberg J."/>
            <person name="Griggs A."/>
            <person name="Gujja S."/>
            <person name="Hansen M."/>
            <person name="Howarth C."/>
            <person name="Imamovic A."/>
            <person name="Larimer J."/>
            <person name="McCowen C."/>
            <person name="Montmayeur A."/>
            <person name="Murphy C."/>
            <person name="Neiman D."/>
            <person name="Pearson M."/>
            <person name="Priest M."/>
            <person name="Roberts A."/>
            <person name="Saif S."/>
            <person name="Shea T."/>
            <person name="Sisk P."/>
            <person name="Sykes S."/>
            <person name="Wortman J."/>
            <person name="Nusbaum C."/>
            <person name="Birren B."/>
        </authorList>
    </citation>
    <scope>NUCLEOTIDE SEQUENCE [LARGE SCALE GENOMIC DNA]</scope>
    <source>
        <strain evidence="3 4">VS20</strain>
    </source>
</reference>